<gene>
    <name evidence="2" type="ORF">NLI96_g10638</name>
</gene>
<name>A0AAD5YBS3_9APHY</name>
<keyword evidence="3" id="KW-1185">Reference proteome</keyword>
<reference evidence="2" key="1">
    <citation type="submission" date="2022-07" db="EMBL/GenBank/DDBJ databases">
        <title>Genome Sequence of Physisporinus lineatus.</title>
        <authorList>
            <person name="Buettner E."/>
        </authorList>
    </citation>
    <scope>NUCLEOTIDE SEQUENCE</scope>
    <source>
        <strain evidence="2">VT162</strain>
    </source>
</reference>
<proteinExistence type="predicted"/>
<organism evidence="2 3">
    <name type="scientific">Meripilus lineatus</name>
    <dbReference type="NCBI Taxonomy" id="2056292"/>
    <lineage>
        <taxon>Eukaryota</taxon>
        <taxon>Fungi</taxon>
        <taxon>Dikarya</taxon>
        <taxon>Basidiomycota</taxon>
        <taxon>Agaricomycotina</taxon>
        <taxon>Agaricomycetes</taxon>
        <taxon>Polyporales</taxon>
        <taxon>Meripilaceae</taxon>
        <taxon>Meripilus</taxon>
    </lineage>
</organism>
<feature type="compositionally biased region" description="Polar residues" evidence="1">
    <location>
        <begin position="64"/>
        <end position="79"/>
    </location>
</feature>
<dbReference type="EMBL" id="JANAWD010000622">
    <property type="protein sequence ID" value="KAJ3477187.1"/>
    <property type="molecule type" value="Genomic_DNA"/>
</dbReference>
<evidence type="ECO:0000256" key="1">
    <source>
        <dbReference type="SAM" id="MobiDB-lite"/>
    </source>
</evidence>
<dbReference type="AlphaFoldDB" id="A0AAD5YBS3"/>
<feature type="compositionally biased region" description="Low complexity" evidence="1">
    <location>
        <begin position="80"/>
        <end position="101"/>
    </location>
</feature>
<evidence type="ECO:0000313" key="3">
    <source>
        <dbReference type="Proteomes" id="UP001212997"/>
    </source>
</evidence>
<accession>A0AAD5YBS3</accession>
<dbReference type="Proteomes" id="UP001212997">
    <property type="component" value="Unassembled WGS sequence"/>
</dbReference>
<feature type="compositionally biased region" description="Polar residues" evidence="1">
    <location>
        <begin position="22"/>
        <end position="38"/>
    </location>
</feature>
<protein>
    <submittedName>
        <fullName evidence="2">Uncharacterized protein</fullName>
    </submittedName>
</protein>
<comment type="caution">
    <text evidence="2">The sequence shown here is derived from an EMBL/GenBank/DDBJ whole genome shotgun (WGS) entry which is preliminary data.</text>
</comment>
<sequence>MPAKRSNAVETANPRESKRTRPSNSSEDAAPTEITTDASGDGGGSIANLLHSSDDAPSSLPEPATTSKEATPINASVEASGSKDGPSSSSPNPDDPDYVVPPTALNRQIIRALRGLDRVPSHLPHPDKSDLPPNFRTYITESLQTRLKLLIHYVNAAVHIYSIGALPQVTHWGAMSGGADDLSSYLTVNGIPVKVWFPAEVKVPWFFNKNGGVLNLRSINPPEKKGIWAAKWLASKDTPEDEVMEFEEVYDARKKLRAKRDMKRLEVNILKPNDIVLVEAVIRRFTPRDDDKSKAFTSKGWSTWRTNFELTSITDELTLVVDMLQSIQYSLIPSHIHQFCTRQPLHGDCTHTLFCSSF</sequence>
<evidence type="ECO:0000313" key="2">
    <source>
        <dbReference type="EMBL" id="KAJ3477187.1"/>
    </source>
</evidence>
<feature type="region of interest" description="Disordered" evidence="1">
    <location>
        <begin position="1"/>
        <end position="101"/>
    </location>
</feature>